<keyword evidence="5" id="KW-0963">Cytoplasm</keyword>
<keyword evidence="12" id="KW-0966">Cell projection</keyword>
<evidence type="ECO:0000256" key="17">
    <source>
        <dbReference type="ARBA" id="ARBA00040123"/>
    </source>
</evidence>
<comment type="similarity">
    <text evidence="15">Belongs to the THEM4/THEM5 thioesterase family.</text>
</comment>
<dbReference type="SUPFAM" id="SSF54637">
    <property type="entry name" value="Thioesterase/thiol ester dehydrase-isomerase"/>
    <property type="match status" value="1"/>
</dbReference>
<dbReference type="PANTHER" id="PTHR12418">
    <property type="entry name" value="ACYL-COENZYME A THIOESTERASE THEM4"/>
    <property type="match status" value="1"/>
</dbReference>
<gene>
    <name evidence="25" type="ORF">CWC46_19315</name>
    <name evidence="26" type="ORF">Ser39006_019315</name>
</gene>
<keyword evidence="27" id="KW-1185">Reference proteome</keyword>
<evidence type="ECO:0000256" key="20">
    <source>
        <dbReference type="ARBA" id="ARBA00047734"/>
    </source>
</evidence>
<evidence type="ECO:0000259" key="24">
    <source>
        <dbReference type="Pfam" id="PF03061"/>
    </source>
</evidence>
<dbReference type="GO" id="GO:0016020">
    <property type="term" value="C:membrane"/>
    <property type="evidence" value="ECO:0007669"/>
    <property type="project" value="UniProtKB-SubCell"/>
</dbReference>
<dbReference type="EMBL" id="CP025084">
    <property type="protein sequence ID" value="AUH06086.1"/>
    <property type="molecule type" value="Genomic_DNA"/>
</dbReference>
<evidence type="ECO:0000313" key="26">
    <source>
        <dbReference type="EMBL" id="AUH06086.1"/>
    </source>
</evidence>
<evidence type="ECO:0000256" key="18">
    <source>
        <dbReference type="ARBA" id="ARBA00043210"/>
    </source>
</evidence>
<dbReference type="KEGG" id="serq:CWC46_19315"/>
<keyword evidence="7" id="KW-0378">Hydrolase</keyword>
<dbReference type="Proteomes" id="UP000017700">
    <property type="component" value="Chromosome"/>
</dbReference>
<comment type="subcellular location">
    <subcellularLocation>
        <location evidence="3">Cell projection</location>
        <location evidence="3">Ruffle membrane</location>
    </subcellularLocation>
    <subcellularLocation>
        <location evidence="2">Cytoplasm</location>
    </subcellularLocation>
    <subcellularLocation>
        <location evidence="1">Membrane</location>
        <topology evidence="1">Peripheral membrane protein</topology>
    </subcellularLocation>
</comment>
<sequence length="167" mass="18441">MSPPNSSLIKGASFPPWRHIMNSLYTETKKIHAQCIACGEPAEGQLALGLVFREMANGAVTTDFLVTPEHQGYPGLLHGGLISTLLDATMTNCLFSRGIHALTVELLVRFSTPIPVGSYLSITSWVLSQRKNIFRLESTICFRGELKHLARATAKFMAVPQAFFYQK</sequence>
<evidence type="ECO:0000256" key="7">
    <source>
        <dbReference type="ARBA" id="ARBA00022801"/>
    </source>
</evidence>
<dbReference type="InterPro" id="IPR052365">
    <property type="entry name" value="THEM4/THEM5_acyl-CoA_thioest"/>
</dbReference>
<dbReference type="AlphaFoldDB" id="A0A2I5TB34"/>
<evidence type="ECO:0000256" key="12">
    <source>
        <dbReference type="ARBA" id="ARBA00023273"/>
    </source>
</evidence>
<organism evidence="26 27">
    <name type="scientific">Serratia sp. (strain ATCC 39006)</name>
    <name type="common">Prodigiosinella confusarubida</name>
    <dbReference type="NCBI Taxonomy" id="104623"/>
    <lineage>
        <taxon>Bacteria</taxon>
        <taxon>Pseudomonadati</taxon>
        <taxon>Pseudomonadota</taxon>
        <taxon>Gammaproteobacteria</taxon>
        <taxon>Enterobacterales</taxon>
        <taxon>Pectobacteriaceae</taxon>
        <taxon>Prodigiosinella</taxon>
    </lineage>
</organism>
<evidence type="ECO:0000256" key="4">
    <source>
        <dbReference type="ARBA" id="ARBA00022475"/>
    </source>
</evidence>
<comment type="catalytic activity">
    <reaction evidence="22">
        <text>dodecanoyl-CoA + H2O = dodecanoate + CoA + H(+)</text>
        <dbReference type="Rhea" id="RHEA:30135"/>
        <dbReference type="ChEBI" id="CHEBI:15377"/>
        <dbReference type="ChEBI" id="CHEBI:15378"/>
        <dbReference type="ChEBI" id="CHEBI:18262"/>
        <dbReference type="ChEBI" id="CHEBI:57287"/>
        <dbReference type="ChEBI" id="CHEBI:57375"/>
    </reaction>
    <physiologicalReaction direction="left-to-right" evidence="22">
        <dbReference type="Rhea" id="RHEA:30136"/>
    </physiologicalReaction>
</comment>
<proteinExistence type="inferred from homology"/>
<evidence type="ECO:0000256" key="23">
    <source>
        <dbReference type="ARBA" id="ARBA00048180"/>
    </source>
</evidence>
<comment type="catalytic activity">
    <reaction evidence="21">
        <text>decanoyl-CoA + H2O = decanoate + CoA + H(+)</text>
        <dbReference type="Rhea" id="RHEA:40059"/>
        <dbReference type="ChEBI" id="CHEBI:15377"/>
        <dbReference type="ChEBI" id="CHEBI:15378"/>
        <dbReference type="ChEBI" id="CHEBI:27689"/>
        <dbReference type="ChEBI" id="CHEBI:57287"/>
        <dbReference type="ChEBI" id="CHEBI:61430"/>
    </reaction>
    <physiologicalReaction direction="left-to-right" evidence="21">
        <dbReference type="Rhea" id="RHEA:40060"/>
    </physiologicalReaction>
</comment>
<keyword evidence="10" id="KW-0443">Lipid metabolism</keyword>
<accession>A0A2I5TB34</accession>
<evidence type="ECO:0000256" key="13">
    <source>
        <dbReference type="ARBA" id="ARBA00035852"/>
    </source>
</evidence>
<dbReference type="InterPro" id="IPR029069">
    <property type="entry name" value="HotDog_dom_sf"/>
</dbReference>
<dbReference type="EC" id="3.1.2.2" evidence="16"/>
<keyword evidence="9" id="KW-0809">Transit peptide</keyword>
<dbReference type="Proteomes" id="UP000233778">
    <property type="component" value="Chromosome"/>
</dbReference>
<evidence type="ECO:0000256" key="22">
    <source>
        <dbReference type="ARBA" id="ARBA00048074"/>
    </source>
</evidence>
<dbReference type="GO" id="GO:0006631">
    <property type="term" value="P:fatty acid metabolic process"/>
    <property type="evidence" value="ECO:0007669"/>
    <property type="project" value="UniProtKB-KW"/>
</dbReference>
<keyword evidence="8" id="KW-0276">Fatty acid metabolism</keyword>
<comment type="catalytic activity">
    <reaction evidence="14">
        <text>(9Z)-octadecenoyl-CoA + H2O = (9Z)-octadecenoate + CoA + H(+)</text>
        <dbReference type="Rhea" id="RHEA:40139"/>
        <dbReference type="ChEBI" id="CHEBI:15377"/>
        <dbReference type="ChEBI" id="CHEBI:15378"/>
        <dbReference type="ChEBI" id="CHEBI:30823"/>
        <dbReference type="ChEBI" id="CHEBI:57287"/>
        <dbReference type="ChEBI" id="CHEBI:57387"/>
    </reaction>
    <physiologicalReaction direction="left-to-right" evidence="14">
        <dbReference type="Rhea" id="RHEA:40140"/>
    </physiologicalReaction>
</comment>
<evidence type="ECO:0000256" key="2">
    <source>
        <dbReference type="ARBA" id="ARBA00004496"/>
    </source>
</evidence>
<dbReference type="Gene3D" id="3.10.129.10">
    <property type="entry name" value="Hotdog Thioesterase"/>
    <property type="match status" value="1"/>
</dbReference>
<name>A0A2I5TB34_SERS3</name>
<protein>
    <recommendedName>
        <fullName evidence="17">Acyl-coenzyme A thioesterase THEM4</fullName>
        <ecNumber evidence="16">3.1.2.2</ecNumber>
    </recommendedName>
    <alternativeName>
        <fullName evidence="18">Thioesterase superfamily member 4</fullName>
    </alternativeName>
</protein>
<dbReference type="PANTHER" id="PTHR12418:SF19">
    <property type="entry name" value="ACYL-COENZYME A THIOESTERASE THEM4"/>
    <property type="match status" value="1"/>
</dbReference>
<reference evidence="26" key="4">
    <citation type="submission" date="2017-11" db="EMBL/GenBank/DDBJ databases">
        <title>Complete genome sequence of Serratia sp. ATCC 39006.</title>
        <authorList>
            <person name="Hampton H.G."/>
            <person name="Jackson S.A."/>
            <person name="Jauregui R."/>
            <person name="Poulter G.T.M."/>
            <person name="Salmond G.P.C."/>
            <person name="Fineran P.C."/>
        </authorList>
    </citation>
    <scope>NUCLEOTIDE SEQUENCE</scope>
    <source>
        <strain evidence="26">ATCC 39006</strain>
    </source>
</reference>
<comment type="catalytic activity">
    <reaction evidence="23">
        <text>tetradecanoyl-CoA + H2O = tetradecanoate + CoA + H(+)</text>
        <dbReference type="Rhea" id="RHEA:40119"/>
        <dbReference type="ChEBI" id="CHEBI:15377"/>
        <dbReference type="ChEBI" id="CHEBI:15378"/>
        <dbReference type="ChEBI" id="CHEBI:30807"/>
        <dbReference type="ChEBI" id="CHEBI:57287"/>
        <dbReference type="ChEBI" id="CHEBI:57385"/>
    </reaction>
    <physiologicalReaction direction="left-to-right" evidence="23">
        <dbReference type="Rhea" id="RHEA:40120"/>
    </physiologicalReaction>
</comment>
<comment type="catalytic activity">
    <reaction evidence="20">
        <text>hexadecanoyl-CoA + H2O = hexadecanoate + CoA + H(+)</text>
        <dbReference type="Rhea" id="RHEA:16645"/>
        <dbReference type="ChEBI" id="CHEBI:7896"/>
        <dbReference type="ChEBI" id="CHEBI:15377"/>
        <dbReference type="ChEBI" id="CHEBI:15378"/>
        <dbReference type="ChEBI" id="CHEBI:57287"/>
        <dbReference type="ChEBI" id="CHEBI:57379"/>
        <dbReference type="EC" id="3.1.2.2"/>
    </reaction>
    <physiologicalReaction direction="left-to-right" evidence="20">
        <dbReference type="Rhea" id="RHEA:16646"/>
    </physiologicalReaction>
</comment>
<dbReference type="Pfam" id="PF03061">
    <property type="entry name" value="4HBT"/>
    <property type="match status" value="1"/>
</dbReference>
<evidence type="ECO:0000256" key="19">
    <source>
        <dbReference type="ARBA" id="ARBA00047588"/>
    </source>
</evidence>
<dbReference type="STRING" id="104623.Ser39006_01639"/>
<evidence type="ECO:0000256" key="8">
    <source>
        <dbReference type="ARBA" id="ARBA00022832"/>
    </source>
</evidence>
<evidence type="ECO:0000256" key="10">
    <source>
        <dbReference type="ARBA" id="ARBA00023098"/>
    </source>
</evidence>
<evidence type="ECO:0000256" key="14">
    <source>
        <dbReference type="ARBA" id="ARBA00037002"/>
    </source>
</evidence>
<dbReference type="GO" id="GO:0005737">
    <property type="term" value="C:cytoplasm"/>
    <property type="evidence" value="ECO:0007669"/>
    <property type="project" value="UniProtKB-SubCell"/>
</dbReference>
<evidence type="ECO:0000256" key="21">
    <source>
        <dbReference type="ARBA" id="ARBA00047969"/>
    </source>
</evidence>
<dbReference type="EMBL" id="CP025085">
    <property type="protein sequence ID" value="AUH01763.1"/>
    <property type="molecule type" value="Genomic_DNA"/>
</dbReference>
<reference evidence="26 27" key="1">
    <citation type="journal article" date="2013" name="Genome Announc.">
        <title>Draft genome sequence of Serratia sp. strain ATCC 39006, a model bacterium for analysis of the biosynthesis and regulation of prodigiosin, a carbapenem, and gas vesicles.</title>
        <authorList>
            <person name="Fineran P.C."/>
            <person name="Iglesias Cans M.C."/>
            <person name="Ramsay J.P."/>
            <person name="Wilf N.M."/>
            <person name="Cossyleon D."/>
            <person name="McNeil M.B."/>
            <person name="Williamson N.R."/>
            <person name="Monson R.E."/>
            <person name="Becher S.A."/>
            <person name="Stanton J.A."/>
            <person name="Brugger K."/>
            <person name="Brown S.D."/>
            <person name="Salmond G.P."/>
        </authorList>
    </citation>
    <scope>NUCLEOTIDE SEQUENCE [LARGE SCALE GENOMIC DNA]</scope>
    <source>
        <strain evidence="26">ATCC 39006</strain>
        <strain evidence="27">ATCC 39006 / SC 11482</strain>
    </source>
</reference>
<keyword evidence="11" id="KW-0472">Membrane</keyword>
<comment type="catalytic activity">
    <reaction evidence="13">
        <text>(5Z,8Z,11Z,14Z)-eicosatetraenoyl-CoA + H2O = (5Z,8Z,11Z,14Z)-eicosatetraenoate + CoA + H(+)</text>
        <dbReference type="Rhea" id="RHEA:40151"/>
        <dbReference type="ChEBI" id="CHEBI:15377"/>
        <dbReference type="ChEBI" id="CHEBI:15378"/>
        <dbReference type="ChEBI" id="CHEBI:32395"/>
        <dbReference type="ChEBI" id="CHEBI:57287"/>
        <dbReference type="ChEBI" id="CHEBI:57368"/>
    </reaction>
    <physiologicalReaction direction="left-to-right" evidence="13">
        <dbReference type="Rhea" id="RHEA:40152"/>
    </physiologicalReaction>
</comment>
<comment type="catalytic activity">
    <reaction evidence="19">
        <text>octanoyl-CoA + H2O = octanoate + CoA + H(+)</text>
        <dbReference type="Rhea" id="RHEA:30143"/>
        <dbReference type="ChEBI" id="CHEBI:15377"/>
        <dbReference type="ChEBI" id="CHEBI:15378"/>
        <dbReference type="ChEBI" id="CHEBI:25646"/>
        <dbReference type="ChEBI" id="CHEBI:57287"/>
        <dbReference type="ChEBI" id="CHEBI:57386"/>
    </reaction>
    <physiologicalReaction direction="left-to-right" evidence="19">
        <dbReference type="Rhea" id="RHEA:30144"/>
    </physiologicalReaction>
</comment>
<evidence type="ECO:0000313" key="27">
    <source>
        <dbReference type="Proteomes" id="UP000017700"/>
    </source>
</evidence>
<evidence type="ECO:0000256" key="11">
    <source>
        <dbReference type="ARBA" id="ARBA00023136"/>
    </source>
</evidence>
<keyword evidence="6" id="KW-0053">Apoptosis</keyword>
<evidence type="ECO:0000256" key="1">
    <source>
        <dbReference type="ARBA" id="ARBA00004170"/>
    </source>
</evidence>
<evidence type="ECO:0000256" key="16">
    <source>
        <dbReference type="ARBA" id="ARBA00038848"/>
    </source>
</evidence>
<evidence type="ECO:0000256" key="3">
    <source>
        <dbReference type="ARBA" id="ARBA00004632"/>
    </source>
</evidence>
<evidence type="ECO:0000256" key="9">
    <source>
        <dbReference type="ARBA" id="ARBA00022946"/>
    </source>
</evidence>
<evidence type="ECO:0000256" key="6">
    <source>
        <dbReference type="ARBA" id="ARBA00022703"/>
    </source>
</evidence>
<keyword evidence="4" id="KW-1003">Cell membrane</keyword>
<reference evidence="25 28" key="3">
    <citation type="submission" date="2017-11" db="EMBL/GenBank/DDBJ databases">
        <title>Complete genome sequence of Serratia sp. ATCC 39006 LacA.</title>
        <authorList>
            <person name="Hampton H.G."/>
            <person name="Jackson S.A."/>
            <person name="Jauregui R."/>
            <person name="Poulter G.T.M."/>
            <person name="Salmond G.P.C."/>
            <person name="Fineran P.C."/>
        </authorList>
    </citation>
    <scope>NUCLEOTIDE SEQUENCE [LARGE SCALE GENOMIC DNA]</scope>
    <source>
        <strain evidence="25 28">ATCC 39006</strain>
    </source>
</reference>
<dbReference type="InterPro" id="IPR006683">
    <property type="entry name" value="Thioestr_dom"/>
</dbReference>
<dbReference type="KEGG" id="sera:Ser39006_019315"/>
<feature type="domain" description="Thioesterase" evidence="24">
    <location>
        <begin position="75"/>
        <end position="139"/>
    </location>
</feature>
<dbReference type="CDD" id="cd03443">
    <property type="entry name" value="PaaI_thioesterase"/>
    <property type="match status" value="1"/>
</dbReference>
<evidence type="ECO:0000313" key="25">
    <source>
        <dbReference type="EMBL" id="AUH01763.1"/>
    </source>
</evidence>
<evidence type="ECO:0000256" key="5">
    <source>
        <dbReference type="ARBA" id="ARBA00022490"/>
    </source>
</evidence>
<evidence type="ECO:0000313" key="28">
    <source>
        <dbReference type="Proteomes" id="UP000233778"/>
    </source>
</evidence>
<reference evidence="26" key="2">
    <citation type="submission" date="2013-09" db="EMBL/GenBank/DDBJ databases">
        <authorList>
            <person name="Wang G."/>
            <person name="Yang Y."/>
            <person name="Su Y."/>
        </authorList>
    </citation>
    <scope>NUCLEOTIDE SEQUENCE</scope>
    <source>
        <strain evidence="26">ATCC 39006</strain>
    </source>
</reference>
<evidence type="ECO:0000256" key="15">
    <source>
        <dbReference type="ARBA" id="ARBA00038456"/>
    </source>
</evidence>
<dbReference type="GO" id="GO:0016790">
    <property type="term" value="F:thiolester hydrolase activity"/>
    <property type="evidence" value="ECO:0007669"/>
    <property type="project" value="UniProtKB-ARBA"/>
</dbReference>